<name>A0A6G3XF42_9ACTN</name>
<dbReference type="EMBL" id="JAAGMN010006128">
    <property type="protein sequence ID" value="NEE16435.1"/>
    <property type="molecule type" value="Genomic_DNA"/>
</dbReference>
<dbReference type="PROSITE" id="PS51257">
    <property type="entry name" value="PROKAR_LIPOPROTEIN"/>
    <property type="match status" value="1"/>
</dbReference>
<evidence type="ECO:0000256" key="2">
    <source>
        <dbReference type="SAM" id="SignalP"/>
    </source>
</evidence>
<reference evidence="3" key="1">
    <citation type="submission" date="2020-01" db="EMBL/GenBank/DDBJ databases">
        <title>Insect and environment-associated Actinomycetes.</title>
        <authorList>
            <person name="Currrie C."/>
            <person name="Chevrette M."/>
            <person name="Carlson C."/>
            <person name="Stubbendieck R."/>
            <person name="Wendt-Pienkowski E."/>
        </authorList>
    </citation>
    <scope>NUCLEOTIDE SEQUENCE</scope>
    <source>
        <strain evidence="3">SID7499</strain>
    </source>
</reference>
<proteinExistence type="predicted"/>
<evidence type="ECO:0000256" key="1">
    <source>
        <dbReference type="SAM" id="MobiDB-lite"/>
    </source>
</evidence>
<gene>
    <name evidence="3" type="ORF">G3M58_59445</name>
</gene>
<evidence type="ECO:0008006" key="4">
    <source>
        <dbReference type="Google" id="ProtNLM"/>
    </source>
</evidence>
<feature type="chain" id="PRO_5039312558" description="Lipoprotein" evidence="2">
    <location>
        <begin position="19"/>
        <end position="98"/>
    </location>
</feature>
<feature type="signal peptide" evidence="2">
    <location>
        <begin position="1"/>
        <end position="18"/>
    </location>
</feature>
<evidence type="ECO:0000313" key="3">
    <source>
        <dbReference type="EMBL" id="NEE16435.1"/>
    </source>
</evidence>
<dbReference type="AlphaFoldDB" id="A0A6G3XF42"/>
<feature type="compositionally biased region" description="Gly residues" evidence="1">
    <location>
        <begin position="42"/>
        <end position="65"/>
    </location>
</feature>
<protein>
    <recommendedName>
        <fullName evidence="4">Lipoprotein</fullName>
    </recommendedName>
</protein>
<feature type="region of interest" description="Disordered" evidence="1">
    <location>
        <begin position="25"/>
        <end position="98"/>
    </location>
</feature>
<feature type="compositionally biased region" description="Basic residues" evidence="1">
    <location>
        <begin position="73"/>
        <end position="83"/>
    </location>
</feature>
<comment type="caution">
    <text evidence="3">The sequence shown here is derived from an EMBL/GenBank/DDBJ whole genome shotgun (WGS) entry which is preliminary data.</text>
</comment>
<accession>A0A6G3XF42</accession>
<sequence>MRPLYVPVRLAATVVAVAAAAGCMSVGDDTGGSVKPSHSAGQRGGEASDGGPAVSGGGAGFGAAGAGDERGRGKGGKGKKGKGGRAGESASPEASPSA</sequence>
<organism evidence="3">
    <name type="scientific">Streptomyces sp. SID7499</name>
    <dbReference type="NCBI Taxonomy" id="2706086"/>
    <lineage>
        <taxon>Bacteria</taxon>
        <taxon>Bacillati</taxon>
        <taxon>Actinomycetota</taxon>
        <taxon>Actinomycetes</taxon>
        <taxon>Kitasatosporales</taxon>
        <taxon>Streptomycetaceae</taxon>
        <taxon>Streptomyces</taxon>
    </lineage>
</organism>
<feature type="compositionally biased region" description="Low complexity" evidence="1">
    <location>
        <begin position="87"/>
        <end position="98"/>
    </location>
</feature>
<feature type="non-terminal residue" evidence="3">
    <location>
        <position position="98"/>
    </location>
</feature>
<keyword evidence="2" id="KW-0732">Signal</keyword>